<dbReference type="Gene3D" id="3.40.50.300">
    <property type="entry name" value="P-loop containing nucleotide triphosphate hydrolases"/>
    <property type="match status" value="1"/>
</dbReference>
<gene>
    <name evidence="11" type="ORF">O3M35_000564</name>
</gene>
<dbReference type="Proteomes" id="UP001461498">
    <property type="component" value="Unassembled WGS sequence"/>
</dbReference>
<evidence type="ECO:0000313" key="11">
    <source>
        <dbReference type="EMBL" id="KAK9512053.1"/>
    </source>
</evidence>
<evidence type="ECO:0000256" key="1">
    <source>
        <dbReference type="ARBA" id="ARBA00004141"/>
    </source>
</evidence>
<dbReference type="SUPFAM" id="SSF52540">
    <property type="entry name" value="P-loop containing nucleoside triphosphate hydrolases"/>
    <property type="match status" value="1"/>
</dbReference>
<keyword evidence="4 9" id="KW-0812">Transmembrane</keyword>
<keyword evidence="8 9" id="KW-0472">Membrane</keyword>
<sequence length="600" mass="67789">MNENLALCWYNLSVYVTTKKRNFYGKQKIHRVKLLNNVSGIMKTGTLSAIMGPSGAGKTTLLAAISQRITGNITGEIHLNGHPVDKELMLKICGFVPQKDLALQGLTVKEHLFFMAQLKMDRRVSLVQQTRIINSLVEDLSLKTCYFTLLANLSGGEEKRVCLAVQMLTDPPMLICDEPTTGLDSYTASNVIGLLRQLSSRGKAVLCTVHQPASGIFEMFDTVSLLVPGGRLAYFGDVLDAKKYFSQLGLICPPAYNTAEFVVKQLNTLPDKLHEKFKTSNNYTELLHEIDSAKKSIHNYQLVYGMDETFLKFYSVQKQSQKTQLRLLMWRSALVLLRNFKKILLRMVLYMVTAILISAPYIGTKFNQEGIQNIQGLNYSVITETVFTQSYAVMHTFPSEIPILLREIGNGVYKPIPYYISKVVLLIPQAIIETLLFCLIIYCLVETKQEINNFFVFSTPVIISAIASSAYGCCISAMFDNISVASMISVPVDFISYTFSGIFIQLSTVPFYLSWIKYISRFYYGVEALSILQWQNIDNIPCSPNPDLPCIHTGEMVLQNYGYKSTNLYWDLYSLIFMCMALHTLGYFFFLKRSRAQSAY</sequence>
<dbReference type="InterPro" id="IPR050352">
    <property type="entry name" value="ABCG_transporters"/>
</dbReference>
<keyword evidence="7 9" id="KW-1133">Transmembrane helix</keyword>
<dbReference type="InterPro" id="IPR043926">
    <property type="entry name" value="ABCG_dom"/>
</dbReference>
<evidence type="ECO:0000256" key="5">
    <source>
        <dbReference type="ARBA" id="ARBA00022741"/>
    </source>
</evidence>
<dbReference type="GO" id="GO:0005524">
    <property type="term" value="F:ATP binding"/>
    <property type="evidence" value="ECO:0007669"/>
    <property type="project" value="UniProtKB-KW"/>
</dbReference>
<comment type="similarity">
    <text evidence="2">Belongs to the ABC transporter superfamily. ABCG family. Eye pigment precursor importer (TC 3.A.1.204) subfamily.</text>
</comment>
<dbReference type="EMBL" id="JAPXFL010000001">
    <property type="protein sequence ID" value="KAK9512053.1"/>
    <property type="molecule type" value="Genomic_DNA"/>
</dbReference>
<dbReference type="InterPro" id="IPR003439">
    <property type="entry name" value="ABC_transporter-like_ATP-bd"/>
</dbReference>
<evidence type="ECO:0000256" key="4">
    <source>
        <dbReference type="ARBA" id="ARBA00022692"/>
    </source>
</evidence>
<keyword evidence="12" id="KW-1185">Reference proteome</keyword>
<evidence type="ECO:0000256" key="3">
    <source>
        <dbReference type="ARBA" id="ARBA00022448"/>
    </source>
</evidence>
<dbReference type="Pfam" id="PF00005">
    <property type="entry name" value="ABC_tran"/>
    <property type="match status" value="1"/>
</dbReference>
<evidence type="ECO:0000313" key="12">
    <source>
        <dbReference type="Proteomes" id="UP001461498"/>
    </source>
</evidence>
<keyword evidence="3" id="KW-0813">Transport</keyword>
<comment type="subcellular location">
    <subcellularLocation>
        <location evidence="1">Membrane</location>
        <topology evidence="1">Multi-pass membrane protein</topology>
    </subcellularLocation>
</comment>
<dbReference type="InterPro" id="IPR013525">
    <property type="entry name" value="ABC2_TM"/>
</dbReference>
<dbReference type="GO" id="GO:0140359">
    <property type="term" value="F:ABC-type transporter activity"/>
    <property type="evidence" value="ECO:0007669"/>
    <property type="project" value="InterPro"/>
</dbReference>
<evidence type="ECO:0000256" key="6">
    <source>
        <dbReference type="ARBA" id="ARBA00022840"/>
    </source>
</evidence>
<dbReference type="Pfam" id="PF01061">
    <property type="entry name" value="ABC2_membrane"/>
    <property type="match status" value="1"/>
</dbReference>
<evidence type="ECO:0000256" key="7">
    <source>
        <dbReference type="ARBA" id="ARBA00022989"/>
    </source>
</evidence>
<reference evidence="11 12" key="1">
    <citation type="submission" date="2022-12" db="EMBL/GenBank/DDBJ databases">
        <title>Chromosome-level genome assembly of true bugs.</title>
        <authorList>
            <person name="Ma L."/>
            <person name="Li H."/>
        </authorList>
    </citation>
    <scope>NUCLEOTIDE SEQUENCE [LARGE SCALE GENOMIC DNA]</scope>
    <source>
        <strain evidence="11">Lab_2022b</strain>
    </source>
</reference>
<keyword evidence="6" id="KW-0067">ATP-binding</keyword>
<dbReference type="SMART" id="SM00382">
    <property type="entry name" value="AAA"/>
    <property type="match status" value="1"/>
</dbReference>
<dbReference type="PROSITE" id="PS50893">
    <property type="entry name" value="ABC_TRANSPORTER_2"/>
    <property type="match status" value="1"/>
</dbReference>
<dbReference type="InterPro" id="IPR003593">
    <property type="entry name" value="AAA+_ATPase"/>
</dbReference>
<dbReference type="InterPro" id="IPR027417">
    <property type="entry name" value="P-loop_NTPase"/>
</dbReference>
<proteinExistence type="inferred from homology"/>
<accession>A0AAW1DM95</accession>
<evidence type="ECO:0000256" key="2">
    <source>
        <dbReference type="ARBA" id="ARBA00005814"/>
    </source>
</evidence>
<dbReference type="GO" id="GO:0005886">
    <property type="term" value="C:plasma membrane"/>
    <property type="evidence" value="ECO:0007669"/>
    <property type="project" value="TreeGrafter"/>
</dbReference>
<feature type="transmembrane region" description="Helical" evidence="9">
    <location>
        <begin position="568"/>
        <end position="590"/>
    </location>
</feature>
<evidence type="ECO:0000256" key="9">
    <source>
        <dbReference type="SAM" id="Phobius"/>
    </source>
</evidence>
<protein>
    <recommendedName>
        <fullName evidence="10">ABC transporter domain-containing protein</fullName>
    </recommendedName>
</protein>
<feature type="transmembrane region" description="Helical" evidence="9">
    <location>
        <begin position="423"/>
        <end position="445"/>
    </location>
</feature>
<feature type="transmembrane region" description="Helical" evidence="9">
    <location>
        <begin position="494"/>
        <end position="513"/>
    </location>
</feature>
<feature type="transmembrane region" description="Helical" evidence="9">
    <location>
        <begin position="343"/>
        <end position="363"/>
    </location>
</feature>
<feature type="domain" description="ABC transporter" evidence="10">
    <location>
        <begin position="18"/>
        <end position="253"/>
    </location>
</feature>
<feature type="transmembrane region" description="Helical" evidence="9">
    <location>
        <begin position="454"/>
        <end position="479"/>
    </location>
</feature>
<dbReference type="GO" id="GO:0016887">
    <property type="term" value="F:ATP hydrolysis activity"/>
    <property type="evidence" value="ECO:0007669"/>
    <property type="project" value="InterPro"/>
</dbReference>
<comment type="caution">
    <text evidence="11">The sequence shown here is derived from an EMBL/GenBank/DDBJ whole genome shotgun (WGS) entry which is preliminary data.</text>
</comment>
<evidence type="ECO:0000259" key="10">
    <source>
        <dbReference type="PROSITE" id="PS50893"/>
    </source>
</evidence>
<keyword evidence="5" id="KW-0547">Nucleotide-binding</keyword>
<dbReference type="GO" id="GO:0030659">
    <property type="term" value="C:cytoplasmic vesicle membrane"/>
    <property type="evidence" value="ECO:0007669"/>
    <property type="project" value="TreeGrafter"/>
</dbReference>
<dbReference type="PANTHER" id="PTHR48041">
    <property type="entry name" value="ABC TRANSPORTER G FAMILY MEMBER 28"/>
    <property type="match status" value="1"/>
</dbReference>
<dbReference type="PANTHER" id="PTHR48041:SF139">
    <property type="entry name" value="PROTEIN SCARLET"/>
    <property type="match status" value="1"/>
</dbReference>
<organism evidence="11 12">
    <name type="scientific">Rhynocoris fuscipes</name>
    <dbReference type="NCBI Taxonomy" id="488301"/>
    <lineage>
        <taxon>Eukaryota</taxon>
        <taxon>Metazoa</taxon>
        <taxon>Ecdysozoa</taxon>
        <taxon>Arthropoda</taxon>
        <taxon>Hexapoda</taxon>
        <taxon>Insecta</taxon>
        <taxon>Pterygota</taxon>
        <taxon>Neoptera</taxon>
        <taxon>Paraneoptera</taxon>
        <taxon>Hemiptera</taxon>
        <taxon>Heteroptera</taxon>
        <taxon>Panheteroptera</taxon>
        <taxon>Cimicomorpha</taxon>
        <taxon>Reduviidae</taxon>
        <taxon>Harpactorinae</taxon>
        <taxon>Harpactorini</taxon>
        <taxon>Rhynocoris</taxon>
    </lineage>
</organism>
<evidence type="ECO:0000256" key="8">
    <source>
        <dbReference type="ARBA" id="ARBA00023136"/>
    </source>
</evidence>
<dbReference type="AlphaFoldDB" id="A0AAW1DM95"/>
<dbReference type="Pfam" id="PF19055">
    <property type="entry name" value="ABC2_membrane_7"/>
    <property type="match status" value="1"/>
</dbReference>
<name>A0AAW1DM95_9HEMI</name>